<keyword evidence="2" id="KW-1185">Reference proteome</keyword>
<sequence>MTGMAPRAALVLVILAVIGACLWAGSGSASCTATQTEHHHRTSVVRVERCAAAGFRSLVHR</sequence>
<dbReference type="EMBL" id="JBIAQY010000008">
    <property type="protein sequence ID" value="MFF3570714.1"/>
    <property type="molecule type" value="Genomic_DNA"/>
</dbReference>
<evidence type="ECO:0000313" key="2">
    <source>
        <dbReference type="Proteomes" id="UP001601992"/>
    </source>
</evidence>
<dbReference type="RefSeq" id="WP_387404926.1">
    <property type="nucleotide sequence ID" value="NZ_JBIAQY010000008.1"/>
</dbReference>
<dbReference type="PROSITE" id="PS51257">
    <property type="entry name" value="PROKAR_LIPOPROTEIN"/>
    <property type="match status" value="1"/>
</dbReference>
<name>A0ABW6S396_9NOCA</name>
<dbReference type="Proteomes" id="UP001601992">
    <property type="component" value="Unassembled WGS sequence"/>
</dbReference>
<protein>
    <recommendedName>
        <fullName evidence="3">Lipoprotein</fullName>
    </recommendedName>
</protein>
<gene>
    <name evidence="1" type="ORF">ACFYXQ_23305</name>
</gene>
<evidence type="ECO:0000313" key="1">
    <source>
        <dbReference type="EMBL" id="MFF3570714.1"/>
    </source>
</evidence>
<organism evidence="1 2">
    <name type="scientific">Nocardia jiangxiensis</name>
    <dbReference type="NCBI Taxonomy" id="282685"/>
    <lineage>
        <taxon>Bacteria</taxon>
        <taxon>Bacillati</taxon>
        <taxon>Actinomycetota</taxon>
        <taxon>Actinomycetes</taxon>
        <taxon>Mycobacteriales</taxon>
        <taxon>Nocardiaceae</taxon>
        <taxon>Nocardia</taxon>
    </lineage>
</organism>
<accession>A0ABW6S396</accession>
<proteinExistence type="predicted"/>
<comment type="caution">
    <text evidence="1">The sequence shown here is derived from an EMBL/GenBank/DDBJ whole genome shotgun (WGS) entry which is preliminary data.</text>
</comment>
<reference evidence="1 2" key="1">
    <citation type="submission" date="2024-10" db="EMBL/GenBank/DDBJ databases">
        <title>The Natural Products Discovery Center: Release of the First 8490 Sequenced Strains for Exploring Actinobacteria Biosynthetic Diversity.</title>
        <authorList>
            <person name="Kalkreuter E."/>
            <person name="Kautsar S.A."/>
            <person name="Yang D."/>
            <person name="Bader C.D."/>
            <person name="Teijaro C.N."/>
            <person name="Fluegel L."/>
            <person name="Davis C.M."/>
            <person name="Simpson J.R."/>
            <person name="Lauterbach L."/>
            <person name="Steele A.D."/>
            <person name="Gui C."/>
            <person name="Meng S."/>
            <person name="Li G."/>
            <person name="Viehrig K."/>
            <person name="Ye F."/>
            <person name="Su P."/>
            <person name="Kiefer A.F."/>
            <person name="Nichols A."/>
            <person name="Cepeda A.J."/>
            <person name="Yan W."/>
            <person name="Fan B."/>
            <person name="Jiang Y."/>
            <person name="Adhikari A."/>
            <person name="Zheng C.-J."/>
            <person name="Schuster L."/>
            <person name="Cowan T.M."/>
            <person name="Smanski M.J."/>
            <person name="Chevrette M.G."/>
            <person name="De Carvalho L.P.S."/>
            <person name="Shen B."/>
        </authorList>
    </citation>
    <scope>NUCLEOTIDE SEQUENCE [LARGE SCALE GENOMIC DNA]</scope>
    <source>
        <strain evidence="1 2">NPDC002593</strain>
    </source>
</reference>
<evidence type="ECO:0008006" key="3">
    <source>
        <dbReference type="Google" id="ProtNLM"/>
    </source>
</evidence>